<dbReference type="EMBL" id="KZ084101">
    <property type="protein sequence ID" value="OSD03253.1"/>
    <property type="molecule type" value="Genomic_DNA"/>
</dbReference>
<evidence type="ECO:0000256" key="5">
    <source>
        <dbReference type="ARBA" id="ARBA00022927"/>
    </source>
</evidence>
<keyword evidence="5" id="KW-0653">Protein transport</keyword>
<dbReference type="OrthoDB" id="46189at2759"/>
<dbReference type="PANTHER" id="PTHR31658">
    <property type="entry name" value="CONSERVED OLIGOMERIC GOLGI COMPLEX SUBUNIT 1"/>
    <property type="match status" value="1"/>
</dbReference>
<protein>
    <recommendedName>
        <fullName evidence="3">Conserved oligomeric Golgi complex subunit 1</fullName>
    </recommendedName>
</protein>
<evidence type="ECO:0000256" key="7">
    <source>
        <dbReference type="ARBA" id="ARBA00023136"/>
    </source>
</evidence>
<sequence>MSRRPSASSIHLLGSPELNRQNGLPASVSSERNVSHTGEASQVRKPATRTASSSQKLNVPVDLNNMDPDELFTKHTVSEIKLVQSRLRAEADAKQEELRLMVGERYRDLLEASTSILNLAKSSKHVLEALEEMRDTVNSITPSRAPRRAATGEDKHLQALQSLSAHVKLLLDAPEHLWRLMERKAYLNAAWLFLLARVVHRALSQDDEEQLWHTYGIDVTEQLPLVQRQWDTITPFRSQISHKATLYLREIGTTPGEVCATLLTLHLLESRPLPETLSIYLAQRTKTLSALLTRTASTSANGSAGDTKPNGRVSSRPRKTVVKETKQRAETVLDLVSRTVGTARLIFTNTSNDSAPILKRALAFFQAPTDTPGNLPPELQLSTLILLSSLPSASQLLLLPPSIRAYKPYVDGAPLATPELHTQVREKLQGWLKRAVQELREALTDWFAPLESVRDVWDVHSALLRWLEQAEGLESPERGELESIIDGVALQQAAAVWKTALNRLELSFRDSIVAAATALAEDAGAHTLDTRPVEHLFQAPPIPSGLQTGIHTATAAAAQFSKYRSALQHQLSGRTPLVDSALNVLESGALQLRDDLSAMEKSLESKSNLSKQLSDAYRSDAESVCHRICEVLESIAIQNGGGQTLRVSTSIGRIAQELAKSPSLFVHVGCGEAAAQSYRERLGALVATVIRQWQEQTISQIIRRHLDEVAASGHTPSVIPDAIPVDITVPVRPSPGMTEALLSLSSEIQHLGVSLDQDYRQQQIGSTLQRFVLAVCDRLQNDTAAVGPQVLWDLSFLRQLVSAWGSSCQDASERIDNTAIALQERVDGQGKTQTDVEASAQEYLAKTQILFATLLPSRPLTEVASTRKSEKPSSLLLFGTPPAEHGFESALQLIKPPPRFGLLLAGGAALR</sequence>
<keyword evidence="4" id="KW-0813">Transport</keyword>
<feature type="region of interest" description="Disordered" evidence="8">
    <location>
        <begin position="298"/>
        <end position="319"/>
    </location>
</feature>
<evidence type="ECO:0000256" key="6">
    <source>
        <dbReference type="ARBA" id="ARBA00023034"/>
    </source>
</evidence>
<comment type="subcellular location">
    <subcellularLocation>
        <location evidence="1">Golgi apparatus membrane</location>
        <topology evidence="1">Peripheral membrane protein</topology>
    </subcellularLocation>
</comment>
<evidence type="ECO:0000256" key="2">
    <source>
        <dbReference type="ARBA" id="ARBA00006653"/>
    </source>
</evidence>
<comment type="similarity">
    <text evidence="2">Belongs to the COG1 family.</text>
</comment>
<evidence type="ECO:0000313" key="10">
    <source>
        <dbReference type="Proteomes" id="UP000193067"/>
    </source>
</evidence>
<dbReference type="STRING" id="1353009.A0A1Y2IRE8"/>
<evidence type="ECO:0000313" key="9">
    <source>
        <dbReference type="EMBL" id="OSD03253.1"/>
    </source>
</evidence>
<dbReference type="GO" id="GO:0000139">
    <property type="term" value="C:Golgi membrane"/>
    <property type="evidence" value="ECO:0007669"/>
    <property type="project" value="UniProtKB-SubCell"/>
</dbReference>
<dbReference type="GO" id="GO:0017119">
    <property type="term" value="C:Golgi transport complex"/>
    <property type="evidence" value="ECO:0007669"/>
    <property type="project" value="InterPro"/>
</dbReference>
<name>A0A1Y2IRE8_TRAC3</name>
<keyword evidence="10" id="KW-1185">Reference proteome</keyword>
<dbReference type="GO" id="GO:0015031">
    <property type="term" value="P:protein transport"/>
    <property type="evidence" value="ECO:0007669"/>
    <property type="project" value="UniProtKB-KW"/>
</dbReference>
<feature type="region of interest" description="Disordered" evidence="8">
    <location>
        <begin position="1"/>
        <end position="62"/>
    </location>
</feature>
<evidence type="ECO:0000256" key="1">
    <source>
        <dbReference type="ARBA" id="ARBA00004395"/>
    </source>
</evidence>
<reference evidence="9 10" key="1">
    <citation type="journal article" date="2015" name="Biotechnol. Biofuels">
        <title>Enhanced degradation of softwood versus hardwood by the white-rot fungus Pycnoporus coccineus.</title>
        <authorList>
            <person name="Couturier M."/>
            <person name="Navarro D."/>
            <person name="Chevret D."/>
            <person name="Henrissat B."/>
            <person name="Piumi F."/>
            <person name="Ruiz-Duenas F.J."/>
            <person name="Martinez A.T."/>
            <person name="Grigoriev I.V."/>
            <person name="Riley R."/>
            <person name="Lipzen A."/>
            <person name="Berrin J.G."/>
            <person name="Master E.R."/>
            <person name="Rosso M.N."/>
        </authorList>
    </citation>
    <scope>NUCLEOTIDE SEQUENCE [LARGE SCALE GENOMIC DNA]</scope>
    <source>
        <strain evidence="9 10">BRFM310</strain>
    </source>
</reference>
<evidence type="ECO:0000256" key="4">
    <source>
        <dbReference type="ARBA" id="ARBA00022448"/>
    </source>
</evidence>
<dbReference type="GO" id="GO:0006891">
    <property type="term" value="P:intra-Golgi vesicle-mediated transport"/>
    <property type="evidence" value="ECO:0007669"/>
    <property type="project" value="InterPro"/>
</dbReference>
<dbReference type="PANTHER" id="PTHR31658:SF0">
    <property type="entry name" value="CONSERVED OLIGOMERIC GOLGI COMPLEX SUBUNIT 1"/>
    <property type="match status" value="1"/>
</dbReference>
<dbReference type="InterPro" id="IPR033370">
    <property type="entry name" value="COG1"/>
</dbReference>
<gene>
    <name evidence="9" type="ORF">PYCCODRAFT_1409591</name>
</gene>
<keyword evidence="6" id="KW-0333">Golgi apparatus</keyword>
<evidence type="ECO:0000256" key="3">
    <source>
        <dbReference type="ARBA" id="ARBA00020978"/>
    </source>
</evidence>
<feature type="compositionally biased region" description="Polar residues" evidence="8">
    <location>
        <begin position="18"/>
        <end position="40"/>
    </location>
</feature>
<keyword evidence="7" id="KW-0472">Membrane</keyword>
<organism evidence="9 10">
    <name type="scientific">Trametes coccinea (strain BRFM310)</name>
    <name type="common">Pycnoporus coccineus</name>
    <dbReference type="NCBI Taxonomy" id="1353009"/>
    <lineage>
        <taxon>Eukaryota</taxon>
        <taxon>Fungi</taxon>
        <taxon>Dikarya</taxon>
        <taxon>Basidiomycota</taxon>
        <taxon>Agaricomycotina</taxon>
        <taxon>Agaricomycetes</taxon>
        <taxon>Polyporales</taxon>
        <taxon>Polyporaceae</taxon>
        <taxon>Trametes</taxon>
    </lineage>
</organism>
<dbReference type="AlphaFoldDB" id="A0A1Y2IRE8"/>
<evidence type="ECO:0000256" key="8">
    <source>
        <dbReference type="SAM" id="MobiDB-lite"/>
    </source>
</evidence>
<dbReference type="Proteomes" id="UP000193067">
    <property type="component" value="Unassembled WGS sequence"/>
</dbReference>
<accession>A0A1Y2IRE8</accession>
<proteinExistence type="inferred from homology"/>
<dbReference type="Pfam" id="PF08700">
    <property type="entry name" value="VPS51_Exo84_N"/>
    <property type="match status" value="1"/>
</dbReference>